<proteinExistence type="predicted"/>
<sequence length="502" mass="57462">MVRNMHELSAIVLVINGTKPRLTINVEYVLGKFRHQLPNAVLQNIFVILTNCNKHQVNFKPESIGLSADVHVLVMQNSAFSTDPSCWTPIARRLLQIDWENSMDTINSIVELLLNTAPITTVSFNDMNEQRNDLISLLHESRLIIMQLQSLDDALETCMSTKRNEAKYQFFEITHVDYHNTICSKCHQVCHDHCQLDESRVTGSENLKCCKVFLNGTCTVCNPRCSYKLHYHGRKLIVPCSRGMFDYWNSKVSSDQAYNIQQQQLKITENLHDQLKTIENYCLRLVDMCSGFNVVDELYTLLKFLEGDISNFKSEKVRTKARAFLTLVTDMCSRISQHQKTTSSLATPVESLTTEDTTQHTRKKSVILNKTAPLKNTTVMTTVTSQTKPRKGTESQNALNGASTQKKTEMMTNEKLARQPSVEATGPTKIVNEGARTEKQIRQEFQDTVEQRFQEATSERFNRQLSVQELTEEESQLLQWFRLCSEQNKELLLTGARELSKF</sequence>
<dbReference type="EMBL" id="CAJOBC010078541">
    <property type="protein sequence ID" value="CAF4266892.1"/>
    <property type="molecule type" value="Genomic_DNA"/>
</dbReference>
<dbReference type="OrthoDB" id="8954335at2759"/>
<feature type="compositionally biased region" description="Polar residues" evidence="1">
    <location>
        <begin position="394"/>
        <end position="405"/>
    </location>
</feature>
<evidence type="ECO:0000313" key="4">
    <source>
        <dbReference type="EMBL" id="CAF4024770.1"/>
    </source>
</evidence>
<dbReference type="EMBL" id="CAJNOQ010016177">
    <property type="protein sequence ID" value="CAF1376238.1"/>
    <property type="molecule type" value="Genomic_DNA"/>
</dbReference>
<evidence type="ECO:0000313" key="2">
    <source>
        <dbReference type="EMBL" id="CAF1216431.1"/>
    </source>
</evidence>
<keyword evidence="6" id="KW-1185">Reference proteome</keyword>
<evidence type="ECO:0000313" key="3">
    <source>
        <dbReference type="EMBL" id="CAF1376238.1"/>
    </source>
</evidence>
<dbReference type="Proteomes" id="UP000677228">
    <property type="component" value="Unassembled WGS sequence"/>
</dbReference>
<dbReference type="EMBL" id="CAJOBA010036535">
    <property type="protein sequence ID" value="CAF4024770.1"/>
    <property type="molecule type" value="Genomic_DNA"/>
</dbReference>
<dbReference type="AlphaFoldDB" id="A0A815J2H5"/>
<evidence type="ECO:0000256" key="1">
    <source>
        <dbReference type="SAM" id="MobiDB-lite"/>
    </source>
</evidence>
<protein>
    <submittedName>
        <fullName evidence="3">Uncharacterized protein</fullName>
    </submittedName>
</protein>
<dbReference type="Proteomes" id="UP000663829">
    <property type="component" value="Unassembled WGS sequence"/>
</dbReference>
<feature type="region of interest" description="Disordered" evidence="1">
    <location>
        <begin position="339"/>
        <end position="370"/>
    </location>
</feature>
<name>A0A815J2H5_9BILA</name>
<dbReference type="EMBL" id="CAJNOK010015002">
    <property type="protein sequence ID" value="CAF1216431.1"/>
    <property type="molecule type" value="Genomic_DNA"/>
</dbReference>
<feature type="region of interest" description="Disordered" evidence="1">
    <location>
        <begin position="382"/>
        <end position="421"/>
    </location>
</feature>
<dbReference type="Proteomes" id="UP000681722">
    <property type="component" value="Unassembled WGS sequence"/>
</dbReference>
<evidence type="ECO:0000313" key="6">
    <source>
        <dbReference type="Proteomes" id="UP000663829"/>
    </source>
</evidence>
<dbReference type="PANTHER" id="PTHR32046:SF12">
    <property type="entry name" value="AIG1-TYPE G DOMAIN-CONTAINING PROTEIN"/>
    <property type="match status" value="1"/>
</dbReference>
<evidence type="ECO:0000313" key="5">
    <source>
        <dbReference type="EMBL" id="CAF4266892.1"/>
    </source>
</evidence>
<dbReference type="PANTHER" id="PTHR32046">
    <property type="entry name" value="G DOMAIN-CONTAINING PROTEIN"/>
    <property type="match status" value="1"/>
</dbReference>
<accession>A0A815J2H5</accession>
<organism evidence="3 6">
    <name type="scientific">Didymodactylos carnosus</name>
    <dbReference type="NCBI Taxonomy" id="1234261"/>
    <lineage>
        <taxon>Eukaryota</taxon>
        <taxon>Metazoa</taxon>
        <taxon>Spiralia</taxon>
        <taxon>Gnathifera</taxon>
        <taxon>Rotifera</taxon>
        <taxon>Eurotatoria</taxon>
        <taxon>Bdelloidea</taxon>
        <taxon>Philodinida</taxon>
        <taxon>Philodinidae</taxon>
        <taxon>Didymodactylos</taxon>
    </lineage>
</organism>
<gene>
    <name evidence="3" type="ORF">GPM918_LOCUS32101</name>
    <name evidence="2" type="ORF">OVA965_LOCUS24703</name>
    <name evidence="5" type="ORF">SRO942_LOCUS32765</name>
    <name evidence="4" type="ORF">TMI583_LOCUS25419</name>
</gene>
<comment type="caution">
    <text evidence="3">The sequence shown here is derived from an EMBL/GenBank/DDBJ whole genome shotgun (WGS) entry which is preliminary data.</text>
</comment>
<dbReference type="Proteomes" id="UP000682733">
    <property type="component" value="Unassembled WGS sequence"/>
</dbReference>
<feature type="compositionally biased region" description="Polar residues" evidence="1">
    <location>
        <begin position="339"/>
        <end position="356"/>
    </location>
</feature>
<reference evidence="3" key="1">
    <citation type="submission" date="2021-02" db="EMBL/GenBank/DDBJ databases">
        <authorList>
            <person name="Nowell W R."/>
        </authorList>
    </citation>
    <scope>NUCLEOTIDE SEQUENCE</scope>
</reference>